<keyword evidence="2" id="KW-0479">Metal-binding</keyword>
<feature type="domain" description="Superoxide dismutase copper/zinc binding" evidence="4">
    <location>
        <begin position="44"/>
        <end position="176"/>
    </location>
</feature>
<evidence type="ECO:0000313" key="6">
    <source>
        <dbReference type="Proteomes" id="UP000028073"/>
    </source>
</evidence>
<comment type="function">
    <text evidence="2">Destroys radicals which are normally produced within the cells and which are toxic to biological systems.</text>
</comment>
<reference evidence="5 6" key="1">
    <citation type="submission" date="2014-06" db="EMBL/GenBank/DDBJ databases">
        <title>Whole Genome Sequences of Three Symbiotic Endozoicomonas Bacteria.</title>
        <authorList>
            <person name="Neave M.J."/>
            <person name="Apprill A."/>
            <person name="Voolstra C.R."/>
        </authorList>
    </citation>
    <scope>NUCLEOTIDE SEQUENCE [LARGE SCALE GENOMIC DNA]</scope>
    <source>
        <strain evidence="5 6">DSM 25634</strain>
    </source>
</reference>
<dbReference type="PANTHER" id="PTHR10003">
    <property type="entry name" value="SUPEROXIDE DISMUTASE CU-ZN -RELATED"/>
    <property type="match status" value="1"/>
</dbReference>
<evidence type="ECO:0000259" key="4">
    <source>
        <dbReference type="Pfam" id="PF00080"/>
    </source>
</evidence>
<dbReference type="Gene3D" id="2.60.40.200">
    <property type="entry name" value="Superoxide dismutase, copper/zinc binding domain"/>
    <property type="match status" value="1"/>
</dbReference>
<evidence type="ECO:0000313" key="5">
    <source>
        <dbReference type="EMBL" id="KEQ17470.1"/>
    </source>
</evidence>
<dbReference type="EC" id="1.15.1.1" evidence="2"/>
<protein>
    <recommendedName>
        <fullName evidence="2">Superoxide dismutase [Cu-Zn]</fullName>
        <ecNumber evidence="2">1.15.1.1</ecNumber>
    </recommendedName>
</protein>
<dbReference type="InterPro" id="IPR024134">
    <property type="entry name" value="SOD_Cu/Zn_/chaperone"/>
</dbReference>
<evidence type="ECO:0000256" key="2">
    <source>
        <dbReference type="RuleBase" id="RU000393"/>
    </source>
</evidence>
<dbReference type="InterPro" id="IPR018152">
    <property type="entry name" value="SOD_Cu/Zn_BS"/>
</dbReference>
<keyword evidence="6" id="KW-1185">Reference proteome</keyword>
<feature type="compositionally biased region" description="Basic and acidic residues" evidence="3">
    <location>
        <begin position="100"/>
        <end position="110"/>
    </location>
</feature>
<dbReference type="GO" id="GO:0004784">
    <property type="term" value="F:superoxide dismutase activity"/>
    <property type="evidence" value="ECO:0007669"/>
    <property type="project" value="UniProtKB-EC"/>
</dbReference>
<dbReference type="RefSeq" id="WP_034837766.1">
    <property type="nucleotide sequence ID" value="NZ_JOKH01000003.1"/>
</dbReference>
<dbReference type="STRING" id="1137799.GZ78_17000"/>
<dbReference type="SUPFAM" id="SSF49329">
    <property type="entry name" value="Cu,Zn superoxide dismutase-like"/>
    <property type="match status" value="1"/>
</dbReference>
<accession>A0A081NG97</accession>
<keyword evidence="2" id="KW-0560">Oxidoreductase</keyword>
<keyword evidence="2" id="KW-0186">Copper</keyword>
<dbReference type="GO" id="GO:0005507">
    <property type="term" value="F:copper ion binding"/>
    <property type="evidence" value="ECO:0007669"/>
    <property type="project" value="InterPro"/>
</dbReference>
<dbReference type="eggNOG" id="COG2032">
    <property type="taxonomic scope" value="Bacteria"/>
</dbReference>
<dbReference type="NCBIfam" id="NF007628">
    <property type="entry name" value="PRK10290.1"/>
    <property type="match status" value="1"/>
</dbReference>
<feature type="region of interest" description="Disordered" evidence="3">
    <location>
        <begin position="100"/>
        <end position="119"/>
    </location>
</feature>
<dbReference type="InterPro" id="IPR001424">
    <property type="entry name" value="SOD_Cu_Zn_dom"/>
</dbReference>
<dbReference type="OrthoDB" id="5431326at2"/>
<comment type="cofactor">
    <cofactor evidence="2">
        <name>Cu cation</name>
        <dbReference type="ChEBI" id="CHEBI:23378"/>
    </cofactor>
    <text evidence="2">Binds 1 copper ion per subunit.</text>
</comment>
<sequence length="177" mass="17874">MFNKVCGLSGVVVVAAMLSACSSNDRFTVKMNQVSPSGVGADLGTITISSASGGGVELTPNLHDLVPGEHGFHVHEKASCDPGSKNGVMVAALAAGGHLDPDKTGKHEGPDGAGHLGDLPRLTVNDKGFATVPVVAKRLKLADLKGRSVIIHSGGDNYTDNPPMGGGGSRIACGVIK</sequence>
<dbReference type="PROSITE" id="PS51257">
    <property type="entry name" value="PROKAR_LIPOPROTEIN"/>
    <property type="match status" value="1"/>
</dbReference>
<comment type="catalytic activity">
    <reaction evidence="2">
        <text>2 superoxide + 2 H(+) = H2O2 + O2</text>
        <dbReference type="Rhea" id="RHEA:20696"/>
        <dbReference type="ChEBI" id="CHEBI:15378"/>
        <dbReference type="ChEBI" id="CHEBI:15379"/>
        <dbReference type="ChEBI" id="CHEBI:16240"/>
        <dbReference type="ChEBI" id="CHEBI:18421"/>
        <dbReference type="EC" id="1.15.1.1"/>
    </reaction>
</comment>
<gene>
    <name evidence="5" type="ORF">GZ78_17000</name>
</gene>
<name>A0A081NG97_9GAMM</name>
<keyword evidence="2" id="KW-0862">Zinc</keyword>
<dbReference type="InterPro" id="IPR036423">
    <property type="entry name" value="SOD-like_Cu/Zn_dom_sf"/>
</dbReference>
<dbReference type="Pfam" id="PF00080">
    <property type="entry name" value="Sod_Cu"/>
    <property type="match status" value="1"/>
</dbReference>
<comment type="similarity">
    <text evidence="1 2">Belongs to the Cu-Zn superoxide dismutase family.</text>
</comment>
<dbReference type="AlphaFoldDB" id="A0A081NG97"/>
<comment type="caution">
    <text evidence="5">The sequence shown here is derived from an EMBL/GenBank/DDBJ whole genome shotgun (WGS) entry which is preliminary data.</text>
</comment>
<dbReference type="EMBL" id="JOKH01000003">
    <property type="protein sequence ID" value="KEQ17470.1"/>
    <property type="molecule type" value="Genomic_DNA"/>
</dbReference>
<proteinExistence type="inferred from homology"/>
<organism evidence="5 6">
    <name type="scientific">Endozoicomonas numazuensis</name>
    <dbReference type="NCBI Taxonomy" id="1137799"/>
    <lineage>
        <taxon>Bacteria</taxon>
        <taxon>Pseudomonadati</taxon>
        <taxon>Pseudomonadota</taxon>
        <taxon>Gammaproteobacteria</taxon>
        <taxon>Oceanospirillales</taxon>
        <taxon>Endozoicomonadaceae</taxon>
        <taxon>Endozoicomonas</taxon>
    </lineage>
</organism>
<evidence type="ECO:0000256" key="3">
    <source>
        <dbReference type="SAM" id="MobiDB-lite"/>
    </source>
</evidence>
<dbReference type="PROSITE" id="PS00332">
    <property type="entry name" value="SOD_CU_ZN_2"/>
    <property type="match status" value="1"/>
</dbReference>
<evidence type="ECO:0000256" key="1">
    <source>
        <dbReference type="ARBA" id="ARBA00010457"/>
    </source>
</evidence>
<comment type="cofactor">
    <cofactor evidence="2">
        <name>Zn(2+)</name>
        <dbReference type="ChEBI" id="CHEBI:29105"/>
    </cofactor>
    <text evidence="2">Binds 1 zinc ion per subunit.</text>
</comment>
<dbReference type="Proteomes" id="UP000028073">
    <property type="component" value="Unassembled WGS sequence"/>
</dbReference>